<keyword evidence="1 2" id="KW-0812">Transmembrane</keyword>
<dbReference type="AlphaFoldDB" id="W7XIZ5"/>
<organism evidence="2 3">
    <name type="scientific">Tetrahymena thermophila (strain SB210)</name>
    <dbReference type="NCBI Taxonomy" id="312017"/>
    <lineage>
        <taxon>Eukaryota</taxon>
        <taxon>Sar</taxon>
        <taxon>Alveolata</taxon>
        <taxon>Ciliophora</taxon>
        <taxon>Intramacronucleata</taxon>
        <taxon>Oligohymenophorea</taxon>
        <taxon>Hymenostomatida</taxon>
        <taxon>Tetrahymenina</taxon>
        <taxon>Tetrahymenidae</taxon>
        <taxon>Tetrahymena</taxon>
    </lineage>
</organism>
<reference evidence="3" key="1">
    <citation type="journal article" date="2006" name="PLoS Biol.">
        <title>Macronuclear genome sequence of the ciliate Tetrahymena thermophila, a model eukaryote.</title>
        <authorList>
            <person name="Eisen J.A."/>
            <person name="Coyne R.S."/>
            <person name="Wu M."/>
            <person name="Wu D."/>
            <person name="Thiagarajan M."/>
            <person name="Wortman J.R."/>
            <person name="Badger J.H."/>
            <person name="Ren Q."/>
            <person name="Amedeo P."/>
            <person name="Jones K.M."/>
            <person name="Tallon L.J."/>
            <person name="Delcher A.L."/>
            <person name="Salzberg S.L."/>
            <person name="Silva J.C."/>
            <person name="Haas B.J."/>
            <person name="Majoros W.H."/>
            <person name="Farzad M."/>
            <person name="Carlton J.M."/>
            <person name="Smith R.K. Jr."/>
            <person name="Garg J."/>
            <person name="Pearlman R.E."/>
            <person name="Karrer K.M."/>
            <person name="Sun L."/>
            <person name="Manning G."/>
            <person name="Elde N.C."/>
            <person name="Turkewitz A.P."/>
            <person name="Asai D.J."/>
            <person name="Wilkes D.E."/>
            <person name="Wang Y."/>
            <person name="Cai H."/>
            <person name="Collins K."/>
            <person name="Stewart B.A."/>
            <person name="Lee S.R."/>
            <person name="Wilamowska K."/>
            <person name="Weinberg Z."/>
            <person name="Ruzzo W.L."/>
            <person name="Wloga D."/>
            <person name="Gaertig J."/>
            <person name="Frankel J."/>
            <person name="Tsao C.-C."/>
            <person name="Gorovsky M.A."/>
            <person name="Keeling P.J."/>
            <person name="Waller R.F."/>
            <person name="Patron N.J."/>
            <person name="Cherry J.M."/>
            <person name="Stover N.A."/>
            <person name="Krieger C.J."/>
            <person name="del Toro C."/>
            <person name="Ryder H.F."/>
            <person name="Williamson S.C."/>
            <person name="Barbeau R.A."/>
            <person name="Hamilton E.P."/>
            <person name="Orias E."/>
        </authorList>
    </citation>
    <scope>NUCLEOTIDE SEQUENCE [LARGE SCALE GENOMIC DNA]</scope>
    <source>
        <strain evidence="3">SB210</strain>
    </source>
</reference>
<sequence length="159" mass="19073">MQDKQYALYQACTEAQSVSIIFLNDISQQIQILYPLFHQCQFQSTSFLLYFQPFFLVLFSVFIVLLCLYMLFVRIFKIQIEIYLNYLDLDFQHAESCFFSSGNFYKGKVYIYMQRGHTIFNFFKKQFFGPVVFVFQQQKFFKKSKNAALQVKHLVEVKL</sequence>
<name>W7XIZ5_TETTS</name>
<dbReference type="RefSeq" id="XP_012652416.1">
    <property type="nucleotide sequence ID" value="XM_012796962.1"/>
</dbReference>
<keyword evidence="3" id="KW-1185">Reference proteome</keyword>
<keyword evidence="1" id="KW-0472">Membrane</keyword>
<proteinExistence type="predicted"/>
<feature type="transmembrane region" description="Helical" evidence="1">
    <location>
        <begin position="54"/>
        <end position="76"/>
    </location>
</feature>
<protein>
    <submittedName>
        <fullName evidence="2">Transmembrane protein, putative</fullName>
    </submittedName>
</protein>
<keyword evidence="1" id="KW-1133">Transmembrane helix</keyword>
<dbReference type="GeneID" id="24442297"/>
<dbReference type="Proteomes" id="UP000009168">
    <property type="component" value="Unassembled WGS sequence"/>
</dbReference>
<dbReference type="KEGG" id="tet:TTHERM_001399617"/>
<dbReference type="InParanoid" id="W7XIZ5"/>
<evidence type="ECO:0000313" key="2">
    <source>
        <dbReference type="EMBL" id="EWS75051.1"/>
    </source>
</evidence>
<evidence type="ECO:0000313" key="3">
    <source>
        <dbReference type="Proteomes" id="UP000009168"/>
    </source>
</evidence>
<dbReference type="EMBL" id="GG662735">
    <property type="protein sequence ID" value="EWS75051.1"/>
    <property type="molecule type" value="Genomic_DNA"/>
</dbReference>
<evidence type="ECO:0000256" key="1">
    <source>
        <dbReference type="SAM" id="Phobius"/>
    </source>
</evidence>
<gene>
    <name evidence="2" type="ORF">TTHERM_001399617</name>
</gene>
<accession>W7XIZ5</accession>